<gene>
    <name evidence="2" type="ORF">H6D15_14060</name>
</gene>
<reference evidence="2 3" key="1">
    <citation type="journal article" date="2021" name="Sci. Rep.">
        <title>The distribution of antibiotic resistance genes in chicken gut microbiota commensals.</title>
        <authorList>
            <person name="Juricova H."/>
            <person name="Matiasovicova J."/>
            <person name="Kubasova T."/>
            <person name="Cejkova D."/>
            <person name="Rychlik I."/>
        </authorList>
    </citation>
    <scope>NUCLEOTIDE SEQUENCE [LARGE SCALE GENOMIC DNA]</scope>
    <source>
        <strain evidence="2 3">An421</strain>
    </source>
</reference>
<evidence type="ECO:0000313" key="2">
    <source>
        <dbReference type="EMBL" id="MBM6858707.1"/>
    </source>
</evidence>
<proteinExistence type="predicted"/>
<evidence type="ECO:0000256" key="1">
    <source>
        <dbReference type="SAM" id="MobiDB-lite"/>
    </source>
</evidence>
<name>A0AA41DDB6_9BACT</name>
<sequence length="139" mass="15797">MSMEDILKFLLIAGILIIGFVKQAKKEAKNTSAPPRDDNDMPRPHKTHPLPESWEGIPIPPPLQTDNTQAKEQAHKQKVKPFIPPNYQTQQTVQHKQSVAQTPQTNRAETQDTSPAIDIQSAEEIRKGIIWSEILQRKY</sequence>
<accession>A0AA41DDB6</accession>
<protein>
    <submittedName>
        <fullName evidence="2">Uncharacterized protein</fullName>
    </submittedName>
</protein>
<organism evidence="2 3">
    <name type="scientific">Caecibacteroides pullorum</name>
    <dbReference type="NCBI Taxonomy" id="2725562"/>
    <lineage>
        <taxon>Bacteria</taxon>
        <taxon>Pseudomonadati</taxon>
        <taxon>Bacteroidota</taxon>
        <taxon>Bacteroidia</taxon>
        <taxon>Bacteroidales</taxon>
        <taxon>Bacteroidaceae</taxon>
        <taxon>Caecibacteroides</taxon>
    </lineage>
</organism>
<feature type="region of interest" description="Disordered" evidence="1">
    <location>
        <begin position="27"/>
        <end position="115"/>
    </location>
</feature>
<dbReference type="Proteomes" id="UP000698924">
    <property type="component" value="Unassembled WGS sequence"/>
</dbReference>
<feature type="compositionally biased region" description="Polar residues" evidence="1">
    <location>
        <begin position="86"/>
        <end position="114"/>
    </location>
</feature>
<dbReference type="EMBL" id="JACJMO010000035">
    <property type="protein sequence ID" value="MBM6858707.1"/>
    <property type="molecule type" value="Genomic_DNA"/>
</dbReference>
<evidence type="ECO:0000313" key="3">
    <source>
        <dbReference type="Proteomes" id="UP000698924"/>
    </source>
</evidence>
<keyword evidence="3" id="KW-1185">Reference proteome</keyword>
<feature type="compositionally biased region" description="Basic and acidic residues" evidence="1">
    <location>
        <begin position="27"/>
        <end position="43"/>
    </location>
</feature>
<dbReference type="AlphaFoldDB" id="A0AA41DDB6"/>
<comment type="caution">
    <text evidence="2">The sequence shown here is derived from an EMBL/GenBank/DDBJ whole genome shotgun (WGS) entry which is preliminary data.</text>
</comment>